<protein>
    <submittedName>
        <fullName evidence="1">Uncharacterized protein</fullName>
    </submittedName>
</protein>
<name>A0AAN6N137_9PEZI</name>
<keyword evidence="2" id="KW-1185">Reference proteome</keyword>
<gene>
    <name evidence="1" type="ORF">QBC46DRAFT_412925</name>
</gene>
<dbReference type="EMBL" id="MU853918">
    <property type="protein sequence ID" value="KAK3935547.1"/>
    <property type="molecule type" value="Genomic_DNA"/>
</dbReference>
<dbReference type="AlphaFoldDB" id="A0AAN6N137"/>
<accession>A0AAN6N137</accession>
<proteinExistence type="predicted"/>
<reference evidence="2" key="1">
    <citation type="journal article" date="2023" name="Mol. Phylogenet. Evol.">
        <title>Genome-scale phylogeny and comparative genomics of the fungal order Sordariales.</title>
        <authorList>
            <person name="Hensen N."/>
            <person name="Bonometti L."/>
            <person name="Westerberg I."/>
            <person name="Brannstrom I.O."/>
            <person name="Guillou S."/>
            <person name="Cros-Aarteil S."/>
            <person name="Calhoun S."/>
            <person name="Haridas S."/>
            <person name="Kuo A."/>
            <person name="Mondo S."/>
            <person name="Pangilinan J."/>
            <person name="Riley R."/>
            <person name="LaButti K."/>
            <person name="Andreopoulos B."/>
            <person name="Lipzen A."/>
            <person name="Chen C."/>
            <person name="Yan M."/>
            <person name="Daum C."/>
            <person name="Ng V."/>
            <person name="Clum A."/>
            <person name="Steindorff A."/>
            <person name="Ohm R.A."/>
            <person name="Martin F."/>
            <person name="Silar P."/>
            <person name="Natvig D.O."/>
            <person name="Lalanne C."/>
            <person name="Gautier V."/>
            <person name="Ament-Velasquez S.L."/>
            <person name="Kruys A."/>
            <person name="Hutchinson M.I."/>
            <person name="Powell A.J."/>
            <person name="Barry K."/>
            <person name="Miller A.N."/>
            <person name="Grigoriev I.V."/>
            <person name="Debuchy R."/>
            <person name="Gladieux P."/>
            <person name="Hiltunen Thoren M."/>
            <person name="Johannesson H."/>
        </authorList>
    </citation>
    <scope>NUCLEOTIDE SEQUENCE [LARGE SCALE GENOMIC DNA]</scope>
    <source>
        <strain evidence="2">CBS 340.73</strain>
    </source>
</reference>
<organism evidence="1 2">
    <name type="scientific">Diplogelasinospora grovesii</name>
    <dbReference type="NCBI Taxonomy" id="303347"/>
    <lineage>
        <taxon>Eukaryota</taxon>
        <taxon>Fungi</taxon>
        <taxon>Dikarya</taxon>
        <taxon>Ascomycota</taxon>
        <taxon>Pezizomycotina</taxon>
        <taxon>Sordariomycetes</taxon>
        <taxon>Sordariomycetidae</taxon>
        <taxon>Sordariales</taxon>
        <taxon>Diplogelasinosporaceae</taxon>
        <taxon>Diplogelasinospora</taxon>
    </lineage>
</organism>
<dbReference type="Proteomes" id="UP001303473">
    <property type="component" value="Unassembled WGS sequence"/>
</dbReference>
<sequence length="704" mass="78038">MSKPTEATLPGHLGSLTADEEQKLQEAWIHLLRLSGVEESASHNIPDWTPELHQLGGLPLAIAIVGAALRQDGGPLNISCQAYLGWADEVKDIILEQDPMFSCSPSSVWKASTFAFEGALRGNGVRRYTAPVAHFIASCENAVEHRRIRSPVPAARAQPLAVPNHPVVVQLRFLEHPMFDLAIRALAGVNMIIVNRMQDQPNNVPYIEMHSLVRRWLIRTGHDEVFTFASSKMWLFGFATYDCLNTCRVRASKFEPLFREAAKELTRNPGMLANCHIPASEVVSPVLLNAHTELSRSTAFLPVRLAQRSPLHQLATELESEIRDSYEQLENDDWSPAFECWAQQLGEEVESAVGCRHDAEKDDYAPKDFFLNTLDSYGYIPIAFEMVVSSKLLDVGHTDTIGRIGAEITLRTRSLLTAQLDREAFEQLPALLPEDASAFARTWSGRWEKDLVEILRSCLADVFIGVQSSAANTEHLATQLPPPPDNAEAESDQSFGGHLQAITDSSDPRNAFFAVLRRAVKAAAVQFLDSCPAAEQLSEQSDAFRDICERSIRNGLGHRAASAFHAQPLSAMAETDTSFSMLWDLAWLGRFQRSLGSFFAETTFNAISDDFKDAAKQGLIDTLNGYMHDSHSFVQGLANEIFGTPSVSNIFPNWILSGWIDPPDCRKAVHDEVMERLNRSKLTDRTGMGPLFAKIPLGVNNTTF</sequence>
<evidence type="ECO:0000313" key="2">
    <source>
        <dbReference type="Proteomes" id="UP001303473"/>
    </source>
</evidence>
<evidence type="ECO:0000313" key="1">
    <source>
        <dbReference type="EMBL" id="KAK3935547.1"/>
    </source>
</evidence>
<comment type="caution">
    <text evidence="1">The sequence shown here is derived from an EMBL/GenBank/DDBJ whole genome shotgun (WGS) entry which is preliminary data.</text>
</comment>